<dbReference type="Gene3D" id="2.170.130.10">
    <property type="entry name" value="TonB-dependent receptor, plug domain"/>
    <property type="match status" value="1"/>
</dbReference>
<dbReference type="GO" id="GO:0038023">
    <property type="term" value="F:signaling receptor activity"/>
    <property type="evidence" value="ECO:0007669"/>
    <property type="project" value="InterPro"/>
</dbReference>
<evidence type="ECO:0000256" key="9">
    <source>
        <dbReference type="ARBA" id="ARBA00023065"/>
    </source>
</evidence>
<dbReference type="InterPro" id="IPR011662">
    <property type="entry name" value="Secretin/TonB_short_N"/>
</dbReference>
<dbReference type="InterPro" id="IPR012910">
    <property type="entry name" value="Plug_dom"/>
</dbReference>
<evidence type="ECO:0000256" key="5">
    <source>
        <dbReference type="ARBA" id="ARBA00022496"/>
    </source>
</evidence>
<feature type="chain" id="PRO_5026104482" evidence="16">
    <location>
        <begin position="21"/>
        <end position="783"/>
    </location>
</feature>
<gene>
    <name evidence="18" type="ORF">GJ699_07150</name>
</gene>
<dbReference type="PROSITE" id="PS52016">
    <property type="entry name" value="TONB_DEPENDENT_REC_3"/>
    <property type="match status" value="1"/>
</dbReference>
<keyword evidence="4 14" id="KW-1134">Transmembrane beta strand</keyword>
<proteinExistence type="inferred from homology"/>
<dbReference type="PANTHER" id="PTHR32552:SF68">
    <property type="entry name" value="FERRICHROME OUTER MEMBRANE TRANSPORTER_PHAGE RECEPTOR"/>
    <property type="match status" value="1"/>
</dbReference>
<evidence type="ECO:0000256" key="12">
    <source>
        <dbReference type="ARBA" id="ARBA00023170"/>
    </source>
</evidence>
<keyword evidence="10 15" id="KW-0798">TonB box</keyword>
<keyword evidence="9" id="KW-0406">Ion transport</keyword>
<evidence type="ECO:0000313" key="18">
    <source>
        <dbReference type="EMBL" id="MRW89756.1"/>
    </source>
</evidence>
<dbReference type="SUPFAM" id="SSF56935">
    <property type="entry name" value="Porins"/>
    <property type="match status" value="1"/>
</dbReference>
<keyword evidence="8" id="KW-0408">Iron</keyword>
<keyword evidence="13 14" id="KW-0998">Cell outer membrane</keyword>
<dbReference type="Proteomes" id="UP000433309">
    <property type="component" value="Unassembled WGS sequence"/>
</dbReference>
<keyword evidence="19" id="KW-1185">Reference proteome</keyword>
<dbReference type="InterPro" id="IPR036942">
    <property type="entry name" value="Beta-barrel_TonB_sf"/>
</dbReference>
<accession>A0A6I2KZR0</accession>
<keyword evidence="6 14" id="KW-0812">Transmembrane</keyword>
<evidence type="ECO:0000256" key="15">
    <source>
        <dbReference type="RuleBase" id="RU003357"/>
    </source>
</evidence>
<evidence type="ECO:0000256" key="13">
    <source>
        <dbReference type="ARBA" id="ARBA00023237"/>
    </source>
</evidence>
<comment type="similarity">
    <text evidence="2 14 15">Belongs to the TonB-dependent receptor family.</text>
</comment>
<dbReference type="EMBL" id="WKJK01000003">
    <property type="protein sequence ID" value="MRW89756.1"/>
    <property type="molecule type" value="Genomic_DNA"/>
</dbReference>
<reference evidence="18 19" key="1">
    <citation type="submission" date="2019-11" db="EMBL/GenBank/DDBJ databases">
        <title>Novel species isolated from a subtropical stream in China.</title>
        <authorList>
            <person name="Lu H."/>
        </authorList>
    </citation>
    <scope>NUCLEOTIDE SEQUENCE [LARGE SCALE GENOMIC DNA]</scope>
    <source>
        <strain evidence="18 19">FT80W</strain>
    </source>
</reference>
<dbReference type="SMART" id="SM00965">
    <property type="entry name" value="STN"/>
    <property type="match status" value="1"/>
</dbReference>
<keyword evidence="5" id="KW-0410">Iron transport</keyword>
<dbReference type="InterPro" id="IPR010105">
    <property type="entry name" value="TonB_sidphr_rcpt"/>
</dbReference>
<organism evidence="18 19">
    <name type="scientific">Duganella guangzhouensis</name>
    <dbReference type="NCBI Taxonomy" id="2666084"/>
    <lineage>
        <taxon>Bacteria</taxon>
        <taxon>Pseudomonadati</taxon>
        <taxon>Pseudomonadota</taxon>
        <taxon>Betaproteobacteria</taxon>
        <taxon>Burkholderiales</taxon>
        <taxon>Oxalobacteraceae</taxon>
        <taxon>Telluria group</taxon>
        <taxon>Duganella</taxon>
    </lineage>
</organism>
<keyword evidence="3 14" id="KW-0813">Transport</keyword>
<evidence type="ECO:0000256" key="11">
    <source>
        <dbReference type="ARBA" id="ARBA00023136"/>
    </source>
</evidence>
<protein>
    <submittedName>
        <fullName evidence="18">TonB-dependent siderophore receptor</fullName>
    </submittedName>
</protein>
<dbReference type="PANTHER" id="PTHR32552">
    <property type="entry name" value="FERRICHROME IRON RECEPTOR-RELATED"/>
    <property type="match status" value="1"/>
</dbReference>
<feature type="signal peptide" evidence="16">
    <location>
        <begin position="1"/>
        <end position="20"/>
    </location>
</feature>
<sequence>MRYQHFILPAIALAAPLAQAQTQVQADIPAGPLADALSRFAQQSGVAFVLDARQVQDLQTHGLKGSYGVEDGFNTLLHGSGYVIGKTAAGYRLVAAPKQDSGQMTDSVLPAVSVKADSERESATGPVPGVVAKRSATGTKTDSAIVEVPQSISVIGAREIDDKGMVTLTDALAQTAGVTVNPYGFDSRAPDWVMLRGFDGWYTSSYRDGLAQNVGITFLGVQTEIYGLERLEVLRGPASVLFGKGDVGGVVNRVSKVPSTDALREIGVQLGRYDRKQVMADLGGALDGEQRWLWRVVGVDLDTGTQESYPNGQRMKQKRRYLAPSLTWHISPQTSLTLQAEALRDDSSDDIQYVTAADGSQSSIKEGDPNYSRIETDSDAAGYQLTHTLDNGWQLQQKARYAHRSMDKHHIVSFFDVDPNELLRQARHDVESVRETAVDTSLQGTLTAGGITHRLLFGVDYDRNRAEWQRWQDMTSSLDMVNPVYGISIAEPATNSRDKQVVSEQLGVYAQDQLQFDQHWRLTLGVRQDRARTHLDDRLGDVQDNRTDNATTGRIGASYLVGNGWAPYASYGESFVPVMAIDDDVLFSPSRGKQIELGVKYIPEDKPWSFTAAVYNLKKTNVVSYDPVEFVPHALGLVRSRGLELEGRAELSRQLWLTGSFTALNMKILSSAIPEEVGNMPILTPKQTASLWLDYATGASGGPGLSVGGGLRYTGKRYNDAANTSFEDGYTVTDAAIRYDTGPWRFALNVSNLFDRSYLSGRAYGSYFRGAERNVILTAKYRW</sequence>
<dbReference type="Pfam" id="PF00593">
    <property type="entry name" value="TonB_dep_Rec_b-barrel"/>
    <property type="match status" value="1"/>
</dbReference>
<dbReference type="InterPro" id="IPR037066">
    <property type="entry name" value="Plug_dom_sf"/>
</dbReference>
<evidence type="ECO:0000259" key="17">
    <source>
        <dbReference type="SMART" id="SM00965"/>
    </source>
</evidence>
<dbReference type="Gene3D" id="3.55.50.30">
    <property type="match status" value="1"/>
</dbReference>
<dbReference type="NCBIfam" id="TIGR01783">
    <property type="entry name" value="TonB-siderophor"/>
    <property type="match status" value="1"/>
</dbReference>
<dbReference type="RefSeq" id="WP_154374546.1">
    <property type="nucleotide sequence ID" value="NZ_WKJK01000003.1"/>
</dbReference>
<evidence type="ECO:0000256" key="14">
    <source>
        <dbReference type="PROSITE-ProRule" id="PRU01360"/>
    </source>
</evidence>
<evidence type="ECO:0000256" key="16">
    <source>
        <dbReference type="SAM" id="SignalP"/>
    </source>
</evidence>
<dbReference type="GO" id="GO:0009279">
    <property type="term" value="C:cell outer membrane"/>
    <property type="evidence" value="ECO:0007669"/>
    <property type="project" value="UniProtKB-SubCell"/>
</dbReference>
<comment type="subcellular location">
    <subcellularLocation>
        <location evidence="1 14">Cell outer membrane</location>
        <topology evidence="1 14">Multi-pass membrane protein</topology>
    </subcellularLocation>
</comment>
<evidence type="ECO:0000256" key="1">
    <source>
        <dbReference type="ARBA" id="ARBA00004571"/>
    </source>
</evidence>
<dbReference type="GO" id="GO:0015344">
    <property type="term" value="F:siderophore uptake transmembrane transporter activity"/>
    <property type="evidence" value="ECO:0007669"/>
    <property type="project" value="TreeGrafter"/>
</dbReference>
<dbReference type="InterPro" id="IPR039426">
    <property type="entry name" value="TonB-dep_rcpt-like"/>
</dbReference>
<dbReference type="CDD" id="cd01347">
    <property type="entry name" value="ligand_gated_channel"/>
    <property type="match status" value="1"/>
</dbReference>
<evidence type="ECO:0000256" key="2">
    <source>
        <dbReference type="ARBA" id="ARBA00009810"/>
    </source>
</evidence>
<dbReference type="Gene3D" id="2.40.170.20">
    <property type="entry name" value="TonB-dependent receptor, beta-barrel domain"/>
    <property type="match status" value="1"/>
</dbReference>
<dbReference type="AlphaFoldDB" id="A0A6I2KZR0"/>
<evidence type="ECO:0000313" key="19">
    <source>
        <dbReference type="Proteomes" id="UP000433309"/>
    </source>
</evidence>
<name>A0A6I2KZR0_9BURK</name>
<dbReference type="Pfam" id="PF07715">
    <property type="entry name" value="Plug"/>
    <property type="match status" value="1"/>
</dbReference>
<dbReference type="InterPro" id="IPR000531">
    <property type="entry name" value="Beta-barrel_TonB"/>
</dbReference>
<evidence type="ECO:0000256" key="4">
    <source>
        <dbReference type="ARBA" id="ARBA00022452"/>
    </source>
</evidence>
<evidence type="ECO:0000256" key="10">
    <source>
        <dbReference type="ARBA" id="ARBA00023077"/>
    </source>
</evidence>
<keyword evidence="11 14" id="KW-0472">Membrane</keyword>
<evidence type="ECO:0000256" key="3">
    <source>
        <dbReference type="ARBA" id="ARBA00022448"/>
    </source>
</evidence>
<evidence type="ECO:0000256" key="6">
    <source>
        <dbReference type="ARBA" id="ARBA00022692"/>
    </source>
</evidence>
<keyword evidence="7 16" id="KW-0732">Signal</keyword>
<keyword evidence="12 18" id="KW-0675">Receptor</keyword>
<evidence type="ECO:0000256" key="7">
    <source>
        <dbReference type="ARBA" id="ARBA00022729"/>
    </source>
</evidence>
<dbReference type="GO" id="GO:0015891">
    <property type="term" value="P:siderophore transport"/>
    <property type="evidence" value="ECO:0007669"/>
    <property type="project" value="InterPro"/>
</dbReference>
<feature type="domain" description="Secretin/TonB short N-terminal" evidence="17">
    <location>
        <begin position="46"/>
        <end position="96"/>
    </location>
</feature>
<evidence type="ECO:0000256" key="8">
    <source>
        <dbReference type="ARBA" id="ARBA00023004"/>
    </source>
</evidence>
<comment type="caution">
    <text evidence="18">The sequence shown here is derived from an EMBL/GenBank/DDBJ whole genome shotgun (WGS) entry which is preliminary data.</text>
</comment>